<gene>
    <name evidence="6" type="primary">LOC114341781</name>
</gene>
<protein>
    <submittedName>
        <fullName evidence="6">Syntaxin-17</fullName>
    </submittedName>
</protein>
<organism evidence="6">
    <name type="scientific">Diabrotica virgifera virgifera</name>
    <name type="common">western corn rootworm</name>
    <dbReference type="NCBI Taxonomy" id="50390"/>
    <lineage>
        <taxon>Eukaryota</taxon>
        <taxon>Metazoa</taxon>
        <taxon>Ecdysozoa</taxon>
        <taxon>Arthropoda</taxon>
        <taxon>Hexapoda</taxon>
        <taxon>Insecta</taxon>
        <taxon>Pterygota</taxon>
        <taxon>Neoptera</taxon>
        <taxon>Endopterygota</taxon>
        <taxon>Coleoptera</taxon>
        <taxon>Polyphaga</taxon>
        <taxon>Cucujiformia</taxon>
        <taxon>Chrysomeloidea</taxon>
        <taxon>Chrysomelidae</taxon>
        <taxon>Galerucinae</taxon>
        <taxon>Diabroticina</taxon>
        <taxon>Diabroticites</taxon>
        <taxon>Diabrotica</taxon>
    </lineage>
</organism>
<dbReference type="OrthoDB" id="10035606at2759"/>
<dbReference type="GO" id="GO:0012505">
    <property type="term" value="C:endomembrane system"/>
    <property type="evidence" value="ECO:0007669"/>
    <property type="project" value="TreeGrafter"/>
</dbReference>
<dbReference type="GO" id="GO:0006886">
    <property type="term" value="P:intracellular protein transport"/>
    <property type="evidence" value="ECO:0007669"/>
    <property type="project" value="TreeGrafter"/>
</dbReference>
<keyword evidence="2" id="KW-0175">Coiled coil</keyword>
<proteinExistence type="inferred from homology"/>
<sequence>MRVLTMSVLNSCIIKQPFKIIEVPLAKFSEEIIPHHQSVYEQYKGTIRKLMSASDHAHLKREIKEKKRNVRQLRDLMYELDTLRTQVEDEDLDKFDMKTLSLRKIILNLISGYSELEKAVNQITSSQSNEESEKENSGPFDGAAQIQIQENMDELRLKQKEEQMNRVENINRDVEDLHEIYKNLNEMVDNQADLVNQIVNDVDSAQENVESGSKELAKAHKLKAVAYPVTGAFLGGMIGGPIGLVAGLKIGGVAAVTCAIAGYTGGRWFKKKNLEEITQETEPVTEQDGEGDKKDI</sequence>
<dbReference type="GO" id="GO:0048278">
    <property type="term" value="P:vesicle docking"/>
    <property type="evidence" value="ECO:0007669"/>
    <property type="project" value="TreeGrafter"/>
</dbReference>
<dbReference type="Pfam" id="PF26585">
    <property type="entry name" value="STX17_N"/>
    <property type="match status" value="1"/>
</dbReference>
<dbReference type="InterPro" id="IPR010989">
    <property type="entry name" value="SNARE"/>
</dbReference>
<feature type="coiled-coil region" evidence="2">
    <location>
        <begin position="157"/>
        <end position="187"/>
    </location>
</feature>
<dbReference type="GO" id="GO:0000421">
    <property type="term" value="C:autophagosome membrane"/>
    <property type="evidence" value="ECO:0007669"/>
    <property type="project" value="TreeGrafter"/>
</dbReference>
<evidence type="ECO:0000256" key="4">
    <source>
        <dbReference type="SAM" id="Phobius"/>
    </source>
</evidence>
<dbReference type="GO" id="GO:0005886">
    <property type="term" value="C:plasma membrane"/>
    <property type="evidence" value="ECO:0007669"/>
    <property type="project" value="TreeGrafter"/>
</dbReference>
<keyword evidence="4" id="KW-0472">Membrane</keyword>
<evidence type="ECO:0000259" key="5">
    <source>
        <dbReference type="PROSITE" id="PS50192"/>
    </source>
</evidence>
<feature type="transmembrane region" description="Helical" evidence="4">
    <location>
        <begin position="224"/>
        <end position="244"/>
    </location>
</feature>
<comment type="similarity">
    <text evidence="1">Belongs to the syntaxin family.</text>
</comment>
<feature type="domain" description="T-SNARE coiled-coil homology" evidence="5">
    <location>
        <begin position="157"/>
        <end position="219"/>
    </location>
</feature>
<feature type="compositionally biased region" description="Acidic residues" evidence="3">
    <location>
        <begin position="277"/>
        <end position="289"/>
    </location>
</feature>
<dbReference type="FunCoup" id="A0A6P7GFG9">
    <property type="interactions" value="1695"/>
</dbReference>
<evidence type="ECO:0000256" key="3">
    <source>
        <dbReference type="SAM" id="MobiDB-lite"/>
    </source>
</evidence>
<evidence type="ECO:0000313" key="6">
    <source>
        <dbReference type="RefSeq" id="XP_028148394.1"/>
    </source>
</evidence>
<dbReference type="InterPro" id="IPR059001">
    <property type="entry name" value="STX17_N"/>
</dbReference>
<dbReference type="SUPFAM" id="SSF47661">
    <property type="entry name" value="t-snare proteins"/>
    <property type="match status" value="1"/>
</dbReference>
<dbReference type="PANTHER" id="PTHR19957:SF139">
    <property type="entry name" value="SYNTAXIN-17"/>
    <property type="match status" value="1"/>
</dbReference>
<dbReference type="InParanoid" id="A0A6P7GFG9"/>
<dbReference type="PANTHER" id="PTHR19957">
    <property type="entry name" value="SYNTAXIN"/>
    <property type="match status" value="1"/>
</dbReference>
<dbReference type="GO" id="GO:0000149">
    <property type="term" value="F:SNARE binding"/>
    <property type="evidence" value="ECO:0007669"/>
    <property type="project" value="TreeGrafter"/>
</dbReference>
<accession>A0A6P7GFG9</accession>
<evidence type="ECO:0000256" key="2">
    <source>
        <dbReference type="SAM" id="Coils"/>
    </source>
</evidence>
<reference evidence="6" key="1">
    <citation type="submission" date="2025-08" db="UniProtKB">
        <authorList>
            <consortium name="RefSeq"/>
        </authorList>
    </citation>
    <scope>IDENTIFICATION</scope>
    <source>
        <tissue evidence="6">Whole insect</tissue>
    </source>
</reference>
<dbReference type="InterPro" id="IPR000727">
    <property type="entry name" value="T_SNARE_dom"/>
</dbReference>
<dbReference type="PROSITE" id="PS50192">
    <property type="entry name" value="T_SNARE"/>
    <property type="match status" value="1"/>
</dbReference>
<dbReference type="RefSeq" id="XP_028148394.1">
    <property type="nucleotide sequence ID" value="XM_028292593.1"/>
</dbReference>
<dbReference type="GO" id="GO:0006906">
    <property type="term" value="P:vesicle fusion"/>
    <property type="evidence" value="ECO:0007669"/>
    <property type="project" value="TreeGrafter"/>
</dbReference>
<name>A0A6P7GFG9_DIAVI</name>
<dbReference type="GO" id="GO:0005484">
    <property type="term" value="F:SNAP receptor activity"/>
    <property type="evidence" value="ECO:0007669"/>
    <property type="project" value="TreeGrafter"/>
</dbReference>
<dbReference type="KEGG" id="dvv:114341781"/>
<feature type="transmembrane region" description="Helical" evidence="4">
    <location>
        <begin position="250"/>
        <end position="269"/>
    </location>
</feature>
<dbReference type="GO" id="GO:0031201">
    <property type="term" value="C:SNARE complex"/>
    <property type="evidence" value="ECO:0007669"/>
    <property type="project" value="TreeGrafter"/>
</dbReference>
<keyword evidence="4" id="KW-1133">Transmembrane helix</keyword>
<dbReference type="InterPro" id="IPR045242">
    <property type="entry name" value="Syntaxin"/>
</dbReference>
<evidence type="ECO:0000256" key="1">
    <source>
        <dbReference type="ARBA" id="ARBA00009063"/>
    </source>
</evidence>
<dbReference type="Gene3D" id="1.20.5.110">
    <property type="match status" value="1"/>
</dbReference>
<dbReference type="SMART" id="SM00397">
    <property type="entry name" value="t_SNARE"/>
    <property type="match status" value="1"/>
</dbReference>
<dbReference type="AlphaFoldDB" id="A0A6P7GFG9"/>
<feature type="region of interest" description="Disordered" evidence="3">
    <location>
        <begin position="275"/>
        <end position="296"/>
    </location>
</feature>
<keyword evidence="4" id="KW-0812">Transmembrane</keyword>
<dbReference type="GO" id="GO:0006887">
    <property type="term" value="P:exocytosis"/>
    <property type="evidence" value="ECO:0007669"/>
    <property type="project" value="TreeGrafter"/>
</dbReference>